<evidence type="ECO:0000313" key="1">
    <source>
        <dbReference type="EMBL" id="KAD2804642.1"/>
    </source>
</evidence>
<proteinExistence type="predicted"/>
<gene>
    <name evidence="1" type="ORF">E3N88_38019</name>
</gene>
<dbReference type="EMBL" id="SZYD01000018">
    <property type="protein sequence ID" value="KAD2804642.1"/>
    <property type="molecule type" value="Genomic_DNA"/>
</dbReference>
<dbReference type="Proteomes" id="UP000326396">
    <property type="component" value="Linkage Group LG8"/>
</dbReference>
<evidence type="ECO:0000313" key="2">
    <source>
        <dbReference type="Proteomes" id="UP000326396"/>
    </source>
</evidence>
<dbReference type="AlphaFoldDB" id="A0A5N6LV75"/>
<accession>A0A5N6LV75</accession>
<protein>
    <submittedName>
        <fullName evidence="1">Uncharacterized protein</fullName>
    </submittedName>
</protein>
<keyword evidence="2" id="KW-1185">Reference proteome</keyword>
<comment type="caution">
    <text evidence="1">The sequence shown here is derived from an EMBL/GenBank/DDBJ whole genome shotgun (WGS) entry which is preliminary data.</text>
</comment>
<sequence length="83" mass="9397">MTEDECMLFQKGRRTRILAKADKELEALLRTAKGGENREKQVLCMEGECDEMLSRGIFASKWCVLLVEFGTADLVVVRQGKES</sequence>
<name>A0A5N6LV75_9ASTR</name>
<reference evidence="1 2" key="1">
    <citation type="submission" date="2019-05" db="EMBL/GenBank/DDBJ databases">
        <title>Mikania micrantha, genome provides insights into the molecular mechanism of rapid growth.</title>
        <authorList>
            <person name="Liu B."/>
        </authorList>
    </citation>
    <scope>NUCLEOTIDE SEQUENCE [LARGE SCALE GENOMIC DNA]</scope>
    <source>
        <strain evidence="1">NLD-2019</strain>
        <tissue evidence="1">Leaf</tissue>
    </source>
</reference>
<organism evidence="1 2">
    <name type="scientific">Mikania micrantha</name>
    <name type="common">bitter vine</name>
    <dbReference type="NCBI Taxonomy" id="192012"/>
    <lineage>
        <taxon>Eukaryota</taxon>
        <taxon>Viridiplantae</taxon>
        <taxon>Streptophyta</taxon>
        <taxon>Embryophyta</taxon>
        <taxon>Tracheophyta</taxon>
        <taxon>Spermatophyta</taxon>
        <taxon>Magnoliopsida</taxon>
        <taxon>eudicotyledons</taxon>
        <taxon>Gunneridae</taxon>
        <taxon>Pentapetalae</taxon>
        <taxon>asterids</taxon>
        <taxon>campanulids</taxon>
        <taxon>Asterales</taxon>
        <taxon>Asteraceae</taxon>
        <taxon>Asteroideae</taxon>
        <taxon>Heliantheae alliance</taxon>
        <taxon>Eupatorieae</taxon>
        <taxon>Mikania</taxon>
    </lineage>
</organism>